<evidence type="ECO:0000256" key="4">
    <source>
        <dbReference type="ARBA" id="ARBA00022427"/>
    </source>
</evidence>
<keyword evidence="4" id="KW-0796">Tight junction</keyword>
<dbReference type="AlphaFoldDB" id="A0A8T3DVU8"/>
<evidence type="ECO:0000256" key="1">
    <source>
        <dbReference type="ARBA" id="ARBA00004435"/>
    </source>
</evidence>
<sequence length="92" mass="10212">MISVSWYAFNITQDFFDPFYPGTKYEIGEGLYIGWCSATLAICSGVCLLCACKLEQPEPTPYMYHQSKGTVYSAAAPSHRGASSTYDRNAYV</sequence>
<dbReference type="PANTHER" id="PTHR12002">
    <property type="entry name" value="CLAUDIN"/>
    <property type="match status" value="1"/>
</dbReference>
<dbReference type="Proteomes" id="UP000829720">
    <property type="component" value="Unassembled WGS sequence"/>
</dbReference>
<dbReference type="EMBL" id="JAERUA010000006">
    <property type="protein sequence ID" value="KAI1898818.1"/>
    <property type="molecule type" value="Genomic_DNA"/>
</dbReference>
<dbReference type="GO" id="GO:0005198">
    <property type="term" value="F:structural molecule activity"/>
    <property type="evidence" value="ECO:0007669"/>
    <property type="project" value="InterPro"/>
</dbReference>
<comment type="subcellular location">
    <subcellularLocation>
        <location evidence="1">Cell junction</location>
        <location evidence="1">Tight junction</location>
    </subcellularLocation>
    <subcellularLocation>
        <location evidence="2">Cell membrane</location>
        <topology evidence="2">Multi-pass membrane protein</topology>
    </subcellularLocation>
</comment>
<name>A0A8T3DVU8_9TELE</name>
<evidence type="ECO:0000256" key="3">
    <source>
        <dbReference type="ARBA" id="ARBA00008295"/>
    </source>
</evidence>
<proteinExistence type="inferred from homology"/>
<dbReference type="InterPro" id="IPR006187">
    <property type="entry name" value="Claudin"/>
</dbReference>
<dbReference type="GO" id="GO:0005886">
    <property type="term" value="C:plasma membrane"/>
    <property type="evidence" value="ECO:0007669"/>
    <property type="project" value="UniProtKB-SubCell"/>
</dbReference>
<keyword evidence="6" id="KW-0812">Transmembrane</keyword>
<keyword evidence="8" id="KW-1133">Transmembrane helix</keyword>
<dbReference type="GO" id="GO:0005923">
    <property type="term" value="C:bicellular tight junction"/>
    <property type="evidence" value="ECO:0007669"/>
    <property type="project" value="UniProtKB-SubCell"/>
</dbReference>
<protein>
    <submittedName>
        <fullName evidence="10">Uncharacterized protein</fullName>
    </submittedName>
</protein>
<evidence type="ECO:0000313" key="10">
    <source>
        <dbReference type="EMBL" id="KAI1898818.1"/>
    </source>
</evidence>
<dbReference type="Pfam" id="PF00822">
    <property type="entry name" value="PMP22_Claudin"/>
    <property type="match status" value="1"/>
</dbReference>
<keyword evidence="9" id="KW-0472">Membrane</keyword>
<evidence type="ECO:0000256" key="8">
    <source>
        <dbReference type="ARBA" id="ARBA00022989"/>
    </source>
</evidence>
<evidence type="ECO:0000256" key="2">
    <source>
        <dbReference type="ARBA" id="ARBA00004651"/>
    </source>
</evidence>
<keyword evidence="11" id="KW-1185">Reference proteome</keyword>
<dbReference type="OrthoDB" id="9933182at2759"/>
<comment type="caution">
    <text evidence="10">The sequence shown here is derived from an EMBL/GenBank/DDBJ whole genome shotgun (WGS) entry which is preliminary data.</text>
</comment>
<organism evidence="10 11">
    <name type="scientific">Albula goreensis</name>
    <dbReference type="NCBI Taxonomy" id="1534307"/>
    <lineage>
        <taxon>Eukaryota</taxon>
        <taxon>Metazoa</taxon>
        <taxon>Chordata</taxon>
        <taxon>Craniata</taxon>
        <taxon>Vertebrata</taxon>
        <taxon>Euteleostomi</taxon>
        <taxon>Actinopterygii</taxon>
        <taxon>Neopterygii</taxon>
        <taxon>Teleostei</taxon>
        <taxon>Albuliformes</taxon>
        <taxon>Albulidae</taxon>
        <taxon>Albula</taxon>
    </lineage>
</organism>
<reference evidence="10" key="1">
    <citation type="submission" date="2021-01" db="EMBL/GenBank/DDBJ databases">
        <authorList>
            <person name="Zahm M."/>
            <person name="Roques C."/>
            <person name="Cabau C."/>
            <person name="Klopp C."/>
            <person name="Donnadieu C."/>
            <person name="Jouanno E."/>
            <person name="Lampietro C."/>
            <person name="Louis A."/>
            <person name="Herpin A."/>
            <person name="Echchiki A."/>
            <person name="Berthelot C."/>
            <person name="Parey E."/>
            <person name="Roest-Crollius H."/>
            <person name="Braasch I."/>
            <person name="Postlethwait J."/>
            <person name="Bobe J."/>
            <person name="Montfort J."/>
            <person name="Bouchez O."/>
            <person name="Begum T."/>
            <person name="Mejri S."/>
            <person name="Adams A."/>
            <person name="Chen W.-J."/>
            <person name="Guiguen Y."/>
        </authorList>
    </citation>
    <scope>NUCLEOTIDE SEQUENCE</scope>
    <source>
        <tissue evidence="10">Blood</tissue>
    </source>
</reference>
<evidence type="ECO:0000313" key="11">
    <source>
        <dbReference type="Proteomes" id="UP000829720"/>
    </source>
</evidence>
<dbReference type="Gene3D" id="1.20.140.150">
    <property type="match status" value="1"/>
</dbReference>
<dbReference type="InterPro" id="IPR004031">
    <property type="entry name" value="PMP22/EMP/MP20/Claudin"/>
</dbReference>
<evidence type="ECO:0000256" key="5">
    <source>
        <dbReference type="ARBA" id="ARBA00022475"/>
    </source>
</evidence>
<keyword evidence="5" id="KW-1003">Cell membrane</keyword>
<evidence type="ECO:0000256" key="7">
    <source>
        <dbReference type="ARBA" id="ARBA00022949"/>
    </source>
</evidence>
<keyword evidence="7" id="KW-0965">Cell junction</keyword>
<comment type="similarity">
    <text evidence="3">Belongs to the claudin family.</text>
</comment>
<accession>A0A8T3DVU8</accession>
<evidence type="ECO:0000256" key="6">
    <source>
        <dbReference type="ARBA" id="ARBA00022692"/>
    </source>
</evidence>
<evidence type="ECO:0000256" key="9">
    <source>
        <dbReference type="ARBA" id="ARBA00023136"/>
    </source>
</evidence>
<gene>
    <name evidence="10" type="ORF">AGOR_G00076270</name>
</gene>